<dbReference type="Gene3D" id="2.40.330.10">
    <property type="entry name" value="DNA-binding pseudobarrel domain"/>
    <property type="match status" value="1"/>
</dbReference>
<evidence type="ECO:0000313" key="8">
    <source>
        <dbReference type="Proteomes" id="UP000237000"/>
    </source>
</evidence>
<keyword evidence="4" id="KW-0804">Transcription</keyword>
<dbReference type="GO" id="GO:0003677">
    <property type="term" value="F:DNA binding"/>
    <property type="evidence" value="ECO:0007669"/>
    <property type="project" value="UniProtKB-KW"/>
</dbReference>
<dbReference type="CDD" id="cd10017">
    <property type="entry name" value="B3_DNA"/>
    <property type="match status" value="1"/>
</dbReference>
<dbReference type="SUPFAM" id="SSF101936">
    <property type="entry name" value="DNA-binding pseudobarrel domain"/>
    <property type="match status" value="1"/>
</dbReference>
<dbReference type="PANTHER" id="PTHR31391">
    <property type="entry name" value="B3 DOMAIN-CONTAINING PROTEIN OS11G0197600-RELATED"/>
    <property type="match status" value="1"/>
</dbReference>
<dbReference type="Pfam" id="PF02362">
    <property type="entry name" value="B3"/>
    <property type="match status" value="1"/>
</dbReference>
<evidence type="ECO:0000256" key="4">
    <source>
        <dbReference type="ARBA" id="ARBA00023163"/>
    </source>
</evidence>
<dbReference type="OrthoDB" id="1143226at2759"/>
<dbReference type="InParanoid" id="A0A2P5FY20"/>
<proteinExistence type="predicted"/>
<dbReference type="PROSITE" id="PS50863">
    <property type="entry name" value="B3"/>
    <property type="match status" value="1"/>
</dbReference>
<evidence type="ECO:0000256" key="3">
    <source>
        <dbReference type="ARBA" id="ARBA00023125"/>
    </source>
</evidence>
<evidence type="ECO:0000256" key="2">
    <source>
        <dbReference type="ARBA" id="ARBA00023015"/>
    </source>
</evidence>
<feature type="domain" description="TF-B3" evidence="6">
    <location>
        <begin position="22"/>
        <end position="124"/>
    </location>
</feature>
<evidence type="ECO:0000256" key="1">
    <source>
        <dbReference type="ARBA" id="ARBA00004123"/>
    </source>
</evidence>
<name>A0A2P5FY20_TREOI</name>
<comment type="caution">
    <text evidence="7">The sequence shown here is derived from an EMBL/GenBank/DDBJ whole genome shotgun (WGS) entry which is preliminary data.</text>
</comment>
<evidence type="ECO:0000256" key="5">
    <source>
        <dbReference type="ARBA" id="ARBA00023242"/>
    </source>
</evidence>
<organism evidence="7 8">
    <name type="scientific">Trema orientale</name>
    <name type="common">Charcoal tree</name>
    <name type="synonym">Celtis orientalis</name>
    <dbReference type="NCBI Taxonomy" id="63057"/>
    <lineage>
        <taxon>Eukaryota</taxon>
        <taxon>Viridiplantae</taxon>
        <taxon>Streptophyta</taxon>
        <taxon>Embryophyta</taxon>
        <taxon>Tracheophyta</taxon>
        <taxon>Spermatophyta</taxon>
        <taxon>Magnoliopsida</taxon>
        <taxon>eudicotyledons</taxon>
        <taxon>Gunneridae</taxon>
        <taxon>Pentapetalae</taxon>
        <taxon>rosids</taxon>
        <taxon>fabids</taxon>
        <taxon>Rosales</taxon>
        <taxon>Cannabaceae</taxon>
        <taxon>Trema</taxon>
    </lineage>
</organism>
<dbReference type="PANTHER" id="PTHR31391:SF4">
    <property type="entry name" value="B3 DOMAIN-CONTAINING PROTEIN OS03G0184500"/>
    <property type="match status" value="1"/>
</dbReference>
<dbReference type="InterPro" id="IPR044837">
    <property type="entry name" value="REM16-like"/>
</dbReference>
<dbReference type="STRING" id="63057.A0A2P5FY20"/>
<dbReference type="GO" id="GO:0005634">
    <property type="term" value="C:nucleus"/>
    <property type="evidence" value="ECO:0007669"/>
    <property type="project" value="UniProtKB-SubCell"/>
</dbReference>
<gene>
    <name evidence="7" type="ORF">TorRG33x02_016600</name>
</gene>
<feature type="non-terminal residue" evidence="7">
    <location>
        <position position="218"/>
    </location>
</feature>
<dbReference type="SMART" id="SM01019">
    <property type="entry name" value="B3"/>
    <property type="match status" value="1"/>
</dbReference>
<dbReference type="Proteomes" id="UP000237000">
    <property type="component" value="Unassembled WGS sequence"/>
</dbReference>
<comment type="subcellular location">
    <subcellularLocation>
        <location evidence="1">Nucleus</location>
    </subcellularLocation>
</comment>
<sequence length="218" mass="24938">MHRSEKVATLQKVIDFKSNHPFFKVAMQPSYIYGSHLDFPHDFARRHLKNKLKDAILIVPHGGRRRTWSAYYNFIVRENKVKARFQSGWMAFVRDNDLEVGDVCVFILLESTKTTFRVAIFRFNGNSKSPISQAHEGGAIRVEAEEILTNETLRGGSINDEIGNPSSLESFPAQQASGCMTTPWKTSQRRLTSTEKARILDSIPFESERPFFKVLMQP</sequence>
<evidence type="ECO:0000313" key="7">
    <source>
        <dbReference type="EMBL" id="POO02674.1"/>
    </source>
</evidence>
<dbReference type="InterPro" id="IPR015300">
    <property type="entry name" value="DNA-bd_pseudobarrel_sf"/>
</dbReference>
<protein>
    <submittedName>
        <fullName evidence="7">B3 DNA binding domain containing protein</fullName>
    </submittedName>
</protein>
<evidence type="ECO:0000259" key="6">
    <source>
        <dbReference type="PROSITE" id="PS50863"/>
    </source>
</evidence>
<keyword evidence="3" id="KW-0238">DNA-binding</keyword>
<dbReference type="EMBL" id="JXTC01000004">
    <property type="protein sequence ID" value="POO02674.1"/>
    <property type="molecule type" value="Genomic_DNA"/>
</dbReference>
<keyword evidence="8" id="KW-1185">Reference proteome</keyword>
<dbReference type="AlphaFoldDB" id="A0A2P5FY20"/>
<keyword evidence="5" id="KW-0539">Nucleus</keyword>
<dbReference type="InterPro" id="IPR003340">
    <property type="entry name" value="B3_DNA-bd"/>
</dbReference>
<accession>A0A2P5FY20</accession>
<keyword evidence="2" id="KW-0805">Transcription regulation</keyword>
<reference evidence="8" key="1">
    <citation type="submission" date="2016-06" db="EMBL/GenBank/DDBJ databases">
        <title>Parallel loss of symbiosis genes in relatives of nitrogen-fixing non-legume Parasponia.</title>
        <authorList>
            <person name="Van Velzen R."/>
            <person name="Holmer R."/>
            <person name="Bu F."/>
            <person name="Rutten L."/>
            <person name="Van Zeijl A."/>
            <person name="Liu W."/>
            <person name="Santuari L."/>
            <person name="Cao Q."/>
            <person name="Sharma T."/>
            <person name="Shen D."/>
            <person name="Roswanjaya Y."/>
            <person name="Wardhani T."/>
            <person name="Kalhor M.S."/>
            <person name="Jansen J."/>
            <person name="Van den Hoogen J."/>
            <person name="Gungor B."/>
            <person name="Hartog M."/>
            <person name="Hontelez J."/>
            <person name="Verver J."/>
            <person name="Yang W.-C."/>
            <person name="Schijlen E."/>
            <person name="Repin R."/>
            <person name="Schilthuizen M."/>
            <person name="Schranz E."/>
            <person name="Heidstra R."/>
            <person name="Miyata K."/>
            <person name="Fedorova E."/>
            <person name="Kohlen W."/>
            <person name="Bisseling T."/>
            <person name="Smit S."/>
            <person name="Geurts R."/>
        </authorList>
    </citation>
    <scope>NUCLEOTIDE SEQUENCE [LARGE SCALE GENOMIC DNA]</scope>
    <source>
        <strain evidence="8">cv. RG33-2</strain>
    </source>
</reference>